<organism evidence="2 3">
    <name type="scientific">Rhizopus stolonifer</name>
    <name type="common">Rhizopus nigricans</name>
    <dbReference type="NCBI Taxonomy" id="4846"/>
    <lineage>
        <taxon>Eukaryota</taxon>
        <taxon>Fungi</taxon>
        <taxon>Fungi incertae sedis</taxon>
        <taxon>Mucoromycota</taxon>
        <taxon>Mucoromycotina</taxon>
        <taxon>Mucoromycetes</taxon>
        <taxon>Mucorales</taxon>
        <taxon>Mucorineae</taxon>
        <taxon>Rhizopodaceae</taxon>
        <taxon>Rhizopus</taxon>
    </lineage>
</organism>
<dbReference type="InterPro" id="IPR050282">
    <property type="entry name" value="Cycloisomerase_2"/>
</dbReference>
<dbReference type="InterPro" id="IPR015943">
    <property type="entry name" value="WD40/YVTN_repeat-like_dom_sf"/>
</dbReference>
<comment type="caution">
    <text evidence="2">The sequence shown here is derived from an EMBL/GenBank/DDBJ whole genome shotgun (WGS) entry which is preliminary data.</text>
</comment>
<evidence type="ECO:0000256" key="1">
    <source>
        <dbReference type="ARBA" id="ARBA00005564"/>
    </source>
</evidence>
<evidence type="ECO:0008006" key="4">
    <source>
        <dbReference type="Google" id="ProtNLM"/>
    </source>
</evidence>
<accession>A0A367KVW6</accession>
<proteinExistence type="inferred from homology"/>
<name>A0A367KVW6_RHIST</name>
<dbReference type="InterPro" id="IPR019405">
    <property type="entry name" value="Lactonase_7-beta_prop"/>
</dbReference>
<dbReference type="Proteomes" id="UP000253551">
    <property type="component" value="Unassembled WGS sequence"/>
</dbReference>
<dbReference type="SUPFAM" id="SSF51004">
    <property type="entry name" value="C-terminal (heme d1) domain of cytochrome cd1-nitrite reductase"/>
    <property type="match status" value="1"/>
</dbReference>
<dbReference type="GO" id="GO:0005829">
    <property type="term" value="C:cytosol"/>
    <property type="evidence" value="ECO:0007669"/>
    <property type="project" value="TreeGrafter"/>
</dbReference>
<dbReference type="GO" id="GO:0017057">
    <property type="term" value="F:6-phosphogluconolactonase activity"/>
    <property type="evidence" value="ECO:0007669"/>
    <property type="project" value="TreeGrafter"/>
</dbReference>
<dbReference type="PANTHER" id="PTHR30344:SF1">
    <property type="entry name" value="6-PHOSPHOGLUCONOLACTONASE"/>
    <property type="match status" value="1"/>
</dbReference>
<dbReference type="PANTHER" id="PTHR30344">
    <property type="entry name" value="6-PHOSPHOGLUCONOLACTONASE-RELATED"/>
    <property type="match status" value="1"/>
</dbReference>
<dbReference type="Gene3D" id="2.130.10.10">
    <property type="entry name" value="YVTN repeat-like/Quinoprotein amine dehydrogenase"/>
    <property type="match status" value="1"/>
</dbReference>
<reference evidence="2 3" key="1">
    <citation type="journal article" date="2018" name="G3 (Bethesda)">
        <title>Phylogenetic and Phylogenomic Definition of Rhizopus Species.</title>
        <authorList>
            <person name="Gryganskyi A.P."/>
            <person name="Golan J."/>
            <person name="Dolatabadi S."/>
            <person name="Mondo S."/>
            <person name="Robb S."/>
            <person name="Idnurm A."/>
            <person name="Muszewska A."/>
            <person name="Steczkiewicz K."/>
            <person name="Masonjones S."/>
            <person name="Liao H.L."/>
            <person name="Gajdeczka M.T."/>
            <person name="Anike F."/>
            <person name="Vuek A."/>
            <person name="Anishchenko I.M."/>
            <person name="Voigt K."/>
            <person name="de Hoog G.S."/>
            <person name="Smith M.E."/>
            <person name="Heitman J."/>
            <person name="Vilgalys R."/>
            <person name="Stajich J.E."/>
        </authorList>
    </citation>
    <scope>NUCLEOTIDE SEQUENCE [LARGE SCALE GENOMIC DNA]</scope>
    <source>
        <strain evidence="2 3">LSU 92-RS-03</strain>
    </source>
</reference>
<keyword evidence="3" id="KW-1185">Reference proteome</keyword>
<sequence>MATTSEQTLYVSGYTNEESVGIYQYTFDTKTGVLTPKGLAAKADNPSYLCLHKTGQHMYALSEVDEYKGQKTGYISAYTRDKETGKLNLVNEQPSGGEHPCHGICDATGNYLLVANYNGGSTSVLPIKNPGSPEYALGEISSQVIHNEHFKATGGVPDRQEKPHVHSVDLDPIAQQYVFVNDLGCDLLVTYKFDRQNAGSLAIHSTFEFPKGAGPRHLKFAPNHNHFCYVVTELSNDIFMLEFNFQEGKFNLIQQIHALPEDFTGSNTAAEIDITPNGKFMYASMRGYDAITIFEIDEWSGKLSLVGYQPTGGKHPRHFTLDPTGNFLLVGNRDTNNVVVFKINQKTGNLTQISSVSHVQPTCVRFWD</sequence>
<evidence type="ECO:0000313" key="2">
    <source>
        <dbReference type="EMBL" id="RCI06297.1"/>
    </source>
</evidence>
<gene>
    <name evidence="2" type="ORF">CU098_012293</name>
</gene>
<comment type="similarity">
    <text evidence="1">Belongs to the cycloisomerase 2 family.</text>
</comment>
<dbReference type="OrthoDB" id="9972196at2759"/>
<dbReference type="Pfam" id="PF10282">
    <property type="entry name" value="Lactonase"/>
    <property type="match status" value="1"/>
</dbReference>
<evidence type="ECO:0000313" key="3">
    <source>
        <dbReference type="Proteomes" id="UP000253551"/>
    </source>
</evidence>
<dbReference type="EMBL" id="PJQM01000184">
    <property type="protein sequence ID" value="RCI06297.1"/>
    <property type="molecule type" value="Genomic_DNA"/>
</dbReference>
<dbReference type="STRING" id="4846.A0A367KVW6"/>
<dbReference type="InterPro" id="IPR011048">
    <property type="entry name" value="Haem_d1_sf"/>
</dbReference>
<protein>
    <recommendedName>
        <fullName evidence="4">6-phosphogluconolactonase</fullName>
    </recommendedName>
</protein>
<dbReference type="AlphaFoldDB" id="A0A367KVW6"/>